<dbReference type="GO" id="GO:0005524">
    <property type="term" value="F:ATP binding"/>
    <property type="evidence" value="ECO:0007669"/>
    <property type="project" value="UniProtKB-UniRule"/>
</dbReference>
<dbReference type="GO" id="GO:0004672">
    <property type="term" value="F:protein kinase activity"/>
    <property type="evidence" value="ECO:0007669"/>
    <property type="project" value="InterPro"/>
</dbReference>
<reference evidence="5" key="1">
    <citation type="submission" date="2016-06" db="UniProtKB">
        <authorList>
            <consortium name="WormBaseParasite"/>
        </authorList>
    </citation>
    <scope>IDENTIFICATION</scope>
</reference>
<keyword evidence="1" id="KW-0067">ATP-binding</keyword>
<dbReference type="STRING" id="387005.A0A183HSN4"/>
<dbReference type="InterPro" id="IPR011009">
    <property type="entry name" value="Kinase-like_dom_sf"/>
</dbReference>
<proteinExistence type="predicted"/>
<dbReference type="Gene3D" id="3.30.200.20">
    <property type="entry name" value="Phosphorylase Kinase, domain 1"/>
    <property type="match status" value="1"/>
</dbReference>
<dbReference type="Proteomes" id="UP000267606">
    <property type="component" value="Unassembled WGS sequence"/>
</dbReference>
<feature type="binding site" evidence="1">
    <location>
        <position position="65"/>
    </location>
    <ligand>
        <name>ATP</name>
        <dbReference type="ChEBI" id="CHEBI:30616"/>
    </ligand>
</feature>
<dbReference type="WBParaSite" id="OFLC_0001049501-mRNA-1">
    <property type="protein sequence ID" value="OFLC_0001049501-mRNA-1"/>
    <property type="gene ID" value="OFLC_0001049501"/>
</dbReference>
<accession>A0A183HSN4</accession>
<dbReference type="PROSITE" id="PS50011">
    <property type="entry name" value="PROTEIN_KINASE_DOM"/>
    <property type="match status" value="1"/>
</dbReference>
<evidence type="ECO:0000313" key="4">
    <source>
        <dbReference type="Proteomes" id="UP000267606"/>
    </source>
</evidence>
<dbReference type="EMBL" id="UZAJ01014049">
    <property type="protein sequence ID" value="VDO68946.1"/>
    <property type="molecule type" value="Genomic_DNA"/>
</dbReference>
<reference evidence="3 4" key="2">
    <citation type="submission" date="2018-11" db="EMBL/GenBank/DDBJ databases">
        <authorList>
            <consortium name="Pathogen Informatics"/>
        </authorList>
    </citation>
    <scope>NUCLEOTIDE SEQUENCE [LARGE SCALE GENOMIC DNA]</scope>
</reference>
<evidence type="ECO:0000313" key="5">
    <source>
        <dbReference type="WBParaSite" id="OFLC_0001049501-mRNA-1"/>
    </source>
</evidence>
<organism evidence="5">
    <name type="scientific">Onchocerca flexuosa</name>
    <dbReference type="NCBI Taxonomy" id="387005"/>
    <lineage>
        <taxon>Eukaryota</taxon>
        <taxon>Metazoa</taxon>
        <taxon>Ecdysozoa</taxon>
        <taxon>Nematoda</taxon>
        <taxon>Chromadorea</taxon>
        <taxon>Rhabditida</taxon>
        <taxon>Spirurina</taxon>
        <taxon>Spiruromorpha</taxon>
        <taxon>Filarioidea</taxon>
        <taxon>Onchocercidae</taxon>
        <taxon>Onchocerca</taxon>
    </lineage>
</organism>
<evidence type="ECO:0000313" key="3">
    <source>
        <dbReference type="EMBL" id="VDO68946.1"/>
    </source>
</evidence>
<sequence length="127" mass="14351">MVEFDGGHTLSSSMSQTIEDHNRLPQIDDIVKSSSRTYRLIAILGEGGYGKVFHAIQDGKSYALKAEKYESSMLHIEIAVLKIALKRGAEHICELHDYVGFKFLFQNSDQNNSDQNSDQNFLSRIEI</sequence>
<dbReference type="InterPro" id="IPR000719">
    <property type="entry name" value="Prot_kinase_dom"/>
</dbReference>
<keyword evidence="4" id="KW-1185">Reference proteome</keyword>
<name>A0A183HSN4_9BILA</name>
<keyword evidence="1" id="KW-0547">Nucleotide-binding</keyword>
<dbReference type="SUPFAM" id="SSF56112">
    <property type="entry name" value="Protein kinase-like (PK-like)"/>
    <property type="match status" value="1"/>
</dbReference>
<protein>
    <submittedName>
        <fullName evidence="5">Protein kinase domain-containing protein</fullName>
    </submittedName>
</protein>
<dbReference type="AlphaFoldDB" id="A0A183HSN4"/>
<evidence type="ECO:0000259" key="2">
    <source>
        <dbReference type="PROSITE" id="PS50011"/>
    </source>
</evidence>
<dbReference type="InterPro" id="IPR017441">
    <property type="entry name" value="Protein_kinase_ATP_BS"/>
</dbReference>
<evidence type="ECO:0000256" key="1">
    <source>
        <dbReference type="PROSITE-ProRule" id="PRU10141"/>
    </source>
</evidence>
<dbReference type="PROSITE" id="PS00107">
    <property type="entry name" value="PROTEIN_KINASE_ATP"/>
    <property type="match status" value="1"/>
</dbReference>
<feature type="domain" description="Protein kinase" evidence="2">
    <location>
        <begin position="38"/>
        <end position="127"/>
    </location>
</feature>
<gene>
    <name evidence="3" type="ORF">OFLC_LOCUS10497</name>
</gene>